<dbReference type="Proteomes" id="UP000267003">
    <property type="component" value="Unassembled WGS sequence"/>
</dbReference>
<protein>
    <submittedName>
        <fullName evidence="3">Uncharacterized protein</fullName>
    </submittedName>
</protein>
<feature type="compositionally biased region" description="Basic and acidic residues" evidence="1">
    <location>
        <begin position="98"/>
        <end position="114"/>
    </location>
</feature>
<gene>
    <name evidence="3" type="ORF">D7W81_09210</name>
</gene>
<keyword evidence="2" id="KW-0732">Signal</keyword>
<sequence length="114" mass="12243">MIPGHKEPDDMKTRIAMRGWLGWMALGAVLVAPQALAADSPRAPTCDEKCSLSASSTLKACAKKCPVKNQACTSTCTQKFQFAQAKCAKKCPKGKGKSAPEPHSHEHGDDHHDE</sequence>
<proteinExistence type="predicted"/>
<feature type="chain" id="PRO_5017291366" evidence="2">
    <location>
        <begin position="38"/>
        <end position="114"/>
    </location>
</feature>
<dbReference type="EMBL" id="RAWK01000042">
    <property type="protein sequence ID" value="RKH70527.1"/>
    <property type="molecule type" value="Genomic_DNA"/>
</dbReference>
<evidence type="ECO:0000313" key="4">
    <source>
        <dbReference type="Proteomes" id="UP000267003"/>
    </source>
</evidence>
<keyword evidence="4" id="KW-1185">Reference proteome</keyword>
<reference evidence="4" key="1">
    <citation type="submission" date="2018-09" db="EMBL/GenBank/DDBJ databases">
        <authorList>
            <person name="Livingstone P.G."/>
            <person name="Whitworth D.E."/>
        </authorList>
    </citation>
    <scope>NUCLEOTIDE SEQUENCE [LARGE SCALE GENOMIC DNA]</scope>
    <source>
        <strain evidence="4">AB050A</strain>
    </source>
</reference>
<evidence type="ECO:0000313" key="3">
    <source>
        <dbReference type="EMBL" id="RKH70527.1"/>
    </source>
</evidence>
<organism evidence="3 4">
    <name type="scientific">Corallococcus aberystwythensis</name>
    <dbReference type="NCBI Taxonomy" id="2316722"/>
    <lineage>
        <taxon>Bacteria</taxon>
        <taxon>Pseudomonadati</taxon>
        <taxon>Myxococcota</taxon>
        <taxon>Myxococcia</taxon>
        <taxon>Myxococcales</taxon>
        <taxon>Cystobacterineae</taxon>
        <taxon>Myxococcaceae</taxon>
        <taxon>Corallococcus</taxon>
    </lineage>
</organism>
<name>A0A3A8QPR9_9BACT</name>
<evidence type="ECO:0000256" key="2">
    <source>
        <dbReference type="SAM" id="SignalP"/>
    </source>
</evidence>
<feature type="signal peptide" evidence="2">
    <location>
        <begin position="1"/>
        <end position="37"/>
    </location>
</feature>
<evidence type="ECO:0000256" key="1">
    <source>
        <dbReference type="SAM" id="MobiDB-lite"/>
    </source>
</evidence>
<comment type="caution">
    <text evidence="3">The sequence shown here is derived from an EMBL/GenBank/DDBJ whole genome shotgun (WGS) entry which is preliminary data.</text>
</comment>
<accession>A0A3A8QPR9</accession>
<dbReference type="AlphaFoldDB" id="A0A3A8QPR9"/>
<feature type="region of interest" description="Disordered" evidence="1">
    <location>
        <begin position="91"/>
        <end position="114"/>
    </location>
</feature>